<evidence type="ECO:0000313" key="8">
    <source>
        <dbReference type="EMBL" id="ORX37715.1"/>
    </source>
</evidence>
<dbReference type="InterPro" id="IPR024461">
    <property type="entry name" value="CCDC90-like"/>
</dbReference>
<dbReference type="OrthoDB" id="1552at2759"/>
<dbReference type="Proteomes" id="UP000193218">
    <property type="component" value="Unassembled WGS sequence"/>
</dbReference>
<evidence type="ECO:0000256" key="4">
    <source>
        <dbReference type="ARBA" id="ARBA00022989"/>
    </source>
</evidence>
<protein>
    <recommendedName>
        <fullName evidence="10">DUF1640-domain-containing protein</fullName>
    </recommendedName>
</protein>
<evidence type="ECO:0000256" key="5">
    <source>
        <dbReference type="ARBA" id="ARBA00023054"/>
    </source>
</evidence>
<comment type="caution">
    <text evidence="8">The sequence shown here is derived from an EMBL/GenBank/DDBJ whole genome shotgun (WGS) entry which is preliminary data.</text>
</comment>
<sequence>HPFDSYAFVQSLKSASFKQAPAEAVMEAVRSLVVERGDQAASRMLSQEDRENQSYLFRAALAELRTELSVRARNDSLALKAASGAIRREVDQLEQKMKEDVETLRHDIELDTNNRKAETRAELKGFNLDIEEINNKFTISLGDLRTEIEAAKWEQTRRAVG</sequence>
<accession>A0A1Y1UKP9</accession>
<dbReference type="PANTHER" id="PTHR14360">
    <property type="entry name" value="PROTEIN FMP32, MITOCHONDRIAL"/>
    <property type="match status" value="1"/>
</dbReference>
<dbReference type="InParanoid" id="A0A1Y1UKP9"/>
<proteinExistence type="predicted"/>
<evidence type="ECO:0000256" key="1">
    <source>
        <dbReference type="ARBA" id="ARBA00004173"/>
    </source>
</evidence>
<dbReference type="GeneID" id="33554838"/>
<evidence type="ECO:0000313" key="9">
    <source>
        <dbReference type="Proteomes" id="UP000193218"/>
    </source>
</evidence>
<dbReference type="PANTHER" id="PTHR14360:SF12">
    <property type="entry name" value="MOZ PROTEIN REPRESENTS A CHROMATIN-ASSOCIATED ACETYLTRANSFERASE"/>
    <property type="match status" value="1"/>
</dbReference>
<dbReference type="STRING" id="4999.A0A1Y1UKP9"/>
<dbReference type="RefSeq" id="XP_021871702.1">
    <property type="nucleotide sequence ID" value="XM_022013030.1"/>
</dbReference>
<comment type="subcellular location">
    <subcellularLocation>
        <location evidence="2">Membrane</location>
    </subcellularLocation>
    <subcellularLocation>
        <location evidence="1">Mitochondrion</location>
    </subcellularLocation>
</comment>
<keyword evidence="5" id="KW-0175">Coiled coil</keyword>
<dbReference type="Pfam" id="PF07798">
    <property type="entry name" value="CCDC90-like"/>
    <property type="match status" value="1"/>
</dbReference>
<evidence type="ECO:0000256" key="2">
    <source>
        <dbReference type="ARBA" id="ARBA00004370"/>
    </source>
</evidence>
<dbReference type="AlphaFoldDB" id="A0A1Y1UKP9"/>
<evidence type="ECO:0008006" key="10">
    <source>
        <dbReference type="Google" id="ProtNLM"/>
    </source>
</evidence>
<dbReference type="GO" id="GO:0005739">
    <property type="term" value="C:mitochondrion"/>
    <property type="evidence" value="ECO:0007669"/>
    <property type="project" value="UniProtKB-SubCell"/>
</dbReference>
<dbReference type="FunCoup" id="A0A1Y1UKP9">
    <property type="interactions" value="147"/>
</dbReference>
<evidence type="ECO:0000256" key="3">
    <source>
        <dbReference type="ARBA" id="ARBA00022692"/>
    </source>
</evidence>
<keyword evidence="9" id="KW-1185">Reference proteome</keyword>
<evidence type="ECO:0000256" key="7">
    <source>
        <dbReference type="ARBA" id="ARBA00023136"/>
    </source>
</evidence>
<dbReference type="EMBL" id="NBSH01000005">
    <property type="protein sequence ID" value="ORX37715.1"/>
    <property type="molecule type" value="Genomic_DNA"/>
</dbReference>
<keyword evidence="4" id="KW-1133">Transmembrane helix</keyword>
<evidence type="ECO:0000256" key="6">
    <source>
        <dbReference type="ARBA" id="ARBA00023128"/>
    </source>
</evidence>
<gene>
    <name evidence="8" type="ORF">BD324DRAFT_564653</name>
</gene>
<name>A0A1Y1UKP9_9TREE</name>
<reference evidence="8 9" key="1">
    <citation type="submission" date="2017-03" db="EMBL/GenBank/DDBJ databases">
        <title>Widespread Adenine N6-methylation of Active Genes in Fungi.</title>
        <authorList>
            <consortium name="DOE Joint Genome Institute"/>
            <person name="Mondo S.J."/>
            <person name="Dannebaum R.O."/>
            <person name="Kuo R.C."/>
            <person name="Louie K.B."/>
            <person name="Bewick A.J."/>
            <person name="Labutti K."/>
            <person name="Haridas S."/>
            <person name="Kuo A."/>
            <person name="Salamov A."/>
            <person name="Ahrendt S.R."/>
            <person name="Lau R."/>
            <person name="Bowen B.P."/>
            <person name="Lipzen A."/>
            <person name="Sullivan W."/>
            <person name="Andreopoulos W.B."/>
            <person name="Clum A."/>
            <person name="Lindquist E."/>
            <person name="Daum C."/>
            <person name="Northen T.R."/>
            <person name="Ramamoorthy G."/>
            <person name="Schmitz R.J."/>
            <person name="Gryganskyi A."/>
            <person name="Culley D."/>
            <person name="Magnuson J."/>
            <person name="James T.Y."/>
            <person name="O'Malley M.A."/>
            <person name="Stajich J.E."/>
            <person name="Spatafora J.W."/>
            <person name="Visel A."/>
            <person name="Grigoriev I.V."/>
        </authorList>
    </citation>
    <scope>NUCLEOTIDE SEQUENCE [LARGE SCALE GENOMIC DNA]</scope>
    <source>
        <strain evidence="8 9">NRRL Y-17943</strain>
    </source>
</reference>
<dbReference type="GO" id="GO:0016020">
    <property type="term" value="C:membrane"/>
    <property type="evidence" value="ECO:0007669"/>
    <property type="project" value="UniProtKB-SubCell"/>
</dbReference>
<dbReference type="Gene3D" id="1.20.5.340">
    <property type="match status" value="1"/>
</dbReference>
<keyword evidence="6" id="KW-0496">Mitochondrion</keyword>
<organism evidence="8 9">
    <name type="scientific">Kockovaella imperatae</name>
    <dbReference type="NCBI Taxonomy" id="4999"/>
    <lineage>
        <taxon>Eukaryota</taxon>
        <taxon>Fungi</taxon>
        <taxon>Dikarya</taxon>
        <taxon>Basidiomycota</taxon>
        <taxon>Agaricomycotina</taxon>
        <taxon>Tremellomycetes</taxon>
        <taxon>Tremellales</taxon>
        <taxon>Cuniculitremaceae</taxon>
        <taxon>Kockovaella</taxon>
    </lineage>
</organism>
<keyword evidence="3" id="KW-0812">Transmembrane</keyword>
<keyword evidence="7" id="KW-0472">Membrane</keyword>
<feature type="non-terminal residue" evidence="8">
    <location>
        <position position="161"/>
    </location>
</feature>
<feature type="non-terminal residue" evidence="8">
    <location>
        <position position="1"/>
    </location>
</feature>